<dbReference type="EMBL" id="JAZDWU010000006">
    <property type="protein sequence ID" value="KAK9998166.1"/>
    <property type="molecule type" value="Genomic_DNA"/>
</dbReference>
<comment type="caution">
    <text evidence="1">The sequence shown here is derived from an EMBL/GenBank/DDBJ whole genome shotgun (WGS) entry which is preliminary data.</text>
</comment>
<evidence type="ECO:0000313" key="1">
    <source>
        <dbReference type="EMBL" id="KAK9998166.1"/>
    </source>
</evidence>
<name>A0AAW2CJF6_9ROSI</name>
<reference evidence="1 2" key="1">
    <citation type="submission" date="2024-01" db="EMBL/GenBank/DDBJ databases">
        <title>A telomere-to-telomere, gap-free genome of sweet tea (Lithocarpus litseifolius).</title>
        <authorList>
            <person name="Zhou J."/>
        </authorList>
    </citation>
    <scope>NUCLEOTIDE SEQUENCE [LARGE SCALE GENOMIC DNA]</scope>
    <source>
        <strain evidence="1">Zhou-2022a</strain>
        <tissue evidence="1">Leaf</tissue>
    </source>
</reference>
<sequence>MIMERVIQLDTLANTCILEVLKARTWMKLLNPSGDVHSEIIREFFSNASVDGDHVNCWVRHKEFVITRESVQEFLESIEKRNSRTVLPFATLLLGLIAKAKFKLPSGLTVVQRDYPIGAHTVTRSTAHIRESKTSVS</sequence>
<gene>
    <name evidence="1" type="ORF">SO802_017769</name>
</gene>
<keyword evidence="2" id="KW-1185">Reference proteome</keyword>
<protein>
    <submittedName>
        <fullName evidence="1">Uncharacterized protein</fullName>
    </submittedName>
</protein>
<evidence type="ECO:0000313" key="2">
    <source>
        <dbReference type="Proteomes" id="UP001459277"/>
    </source>
</evidence>
<dbReference type="AlphaFoldDB" id="A0AAW2CJF6"/>
<dbReference type="Proteomes" id="UP001459277">
    <property type="component" value="Unassembled WGS sequence"/>
</dbReference>
<proteinExistence type="predicted"/>
<accession>A0AAW2CJF6</accession>
<organism evidence="1 2">
    <name type="scientific">Lithocarpus litseifolius</name>
    <dbReference type="NCBI Taxonomy" id="425828"/>
    <lineage>
        <taxon>Eukaryota</taxon>
        <taxon>Viridiplantae</taxon>
        <taxon>Streptophyta</taxon>
        <taxon>Embryophyta</taxon>
        <taxon>Tracheophyta</taxon>
        <taxon>Spermatophyta</taxon>
        <taxon>Magnoliopsida</taxon>
        <taxon>eudicotyledons</taxon>
        <taxon>Gunneridae</taxon>
        <taxon>Pentapetalae</taxon>
        <taxon>rosids</taxon>
        <taxon>fabids</taxon>
        <taxon>Fagales</taxon>
        <taxon>Fagaceae</taxon>
        <taxon>Lithocarpus</taxon>
    </lineage>
</organism>